<dbReference type="EMBL" id="JACMRX010000001">
    <property type="protein sequence ID" value="KAF7998546.1"/>
    <property type="molecule type" value="Genomic_DNA"/>
</dbReference>
<gene>
    <name evidence="2" type="ORF">HCN44_010954</name>
</gene>
<evidence type="ECO:0008006" key="4">
    <source>
        <dbReference type="Google" id="ProtNLM"/>
    </source>
</evidence>
<proteinExistence type="predicted"/>
<accession>A0A834Y4R0</accession>
<dbReference type="InterPro" id="IPR011010">
    <property type="entry name" value="DNA_brk_join_enz"/>
</dbReference>
<evidence type="ECO:0000313" key="2">
    <source>
        <dbReference type="EMBL" id="KAF7998546.1"/>
    </source>
</evidence>
<dbReference type="Proteomes" id="UP000639338">
    <property type="component" value="Unassembled WGS sequence"/>
</dbReference>
<dbReference type="GO" id="GO:0006310">
    <property type="term" value="P:DNA recombination"/>
    <property type="evidence" value="ECO:0007669"/>
    <property type="project" value="UniProtKB-KW"/>
</dbReference>
<dbReference type="OrthoDB" id="7697116at2759"/>
<comment type="caution">
    <text evidence="2">The sequence shown here is derived from an EMBL/GenBank/DDBJ whole genome shotgun (WGS) entry which is preliminary data.</text>
</comment>
<evidence type="ECO:0000256" key="1">
    <source>
        <dbReference type="ARBA" id="ARBA00023172"/>
    </source>
</evidence>
<evidence type="ECO:0000313" key="3">
    <source>
        <dbReference type="Proteomes" id="UP000639338"/>
    </source>
</evidence>
<reference evidence="2 3" key="1">
    <citation type="submission" date="2020-08" db="EMBL/GenBank/DDBJ databases">
        <title>Aphidius gifuensis genome sequencing and assembly.</title>
        <authorList>
            <person name="Du Z."/>
        </authorList>
    </citation>
    <scope>NUCLEOTIDE SEQUENCE [LARGE SCALE GENOMIC DNA]</scope>
    <source>
        <strain evidence="2">YNYX2018</strain>
        <tissue evidence="2">Adults</tissue>
    </source>
</reference>
<dbReference type="Gene3D" id="1.10.443.10">
    <property type="entry name" value="Intergrase catalytic core"/>
    <property type="match status" value="1"/>
</dbReference>
<organism evidence="2 3">
    <name type="scientific">Aphidius gifuensis</name>
    <name type="common">Parasitoid wasp</name>
    <dbReference type="NCBI Taxonomy" id="684658"/>
    <lineage>
        <taxon>Eukaryota</taxon>
        <taxon>Metazoa</taxon>
        <taxon>Ecdysozoa</taxon>
        <taxon>Arthropoda</taxon>
        <taxon>Hexapoda</taxon>
        <taxon>Insecta</taxon>
        <taxon>Pterygota</taxon>
        <taxon>Neoptera</taxon>
        <taxon>Endopterygota</taxon>
        <taxon>Hymenoptera</taxon>
        <taxon>Apocrita</taxon>
        <taxon>Ichneumonoidea</taxon>
        <taxon>Braconidae</taxon>
        <taxon>Aphidiinae</taxon>
        <taxon>Aphidius</taxon>
    </lineage>
</organism>
<dbReference type="AlphaFoldDB" id="A0A834Y4R0"/>
<dbReference type="GO" id="GO:0015074">
    <property type="term" value="P:DNA integration"/>
    <property type="evidence" value="ECO:0007669"/>
    <property type="project" value="InterPro"/>
</dbReference>
<dbReference type="InterPro" id="IPR013762">
    <property type="entry name" value="Integrase-like_cat_sf"/>
</dbReference>
<name>A0A834Y4R0_APHGI</name>
<keyword evidence="1" id="KW-0233">DNA recombination</keyword>
<sequence>MLKSTLRVKDDFDLDNFKKLKAYLKKQNKGSIAKKSRILFSEDITRFCNEADDQIHLARKVMLIVGVFGACRRSEIHDLTMEQVQDNNKELIFHLPKTKNDVPRSFIIGDKHLYDICKKYMALRPVDKKINLFFIYYRNGKCTVQPIGVNTISKVPFDVESSKPKIIYGSLF</sequence>
<dbReference type="GO" id="GO:0003677">
    <property type="term" value="F:DNA binding"/>
    <property type="evidence" value="ECO:0007669"/>
    <property type="project" value="InterPro"/>
</dbReference>
<protein>
    <recommendedName>
        <fullName evidence="4">Tyr recombinase domain-containing protein</fullName>
    </recommendedName>
</protein>
<dbReference type="SUPFAM" id="SSF56349">
    <property type="entry name" value="DNA breaking-rejoining enzymes"/>
    <property type="match status" value="1"/>
</dbReference>
<keyword evidence="3" id="KW-1185">Reference proteome</keyword>